<dbReference type="OrthoDB" id="9801651at2"/>
<keyword evidence="11" id="KW-0902">Two-component regulatory system</keyword>
<dbReference type="InterPro" id="IPR001789">
    <property type="entry name" value="Sig_transdc_resp-reg_receiver"/>
</dbReference>
<dbReference type="SMART" id="SM00387">
    <property type="entry name" value="HATPase_c"/>
    <property type="match status" value="1"/>
</dbReference>
<dbReference type="PROSITE" id="PS50109">
    <property type="entry name" value="HIS_KIN"/>
    <property type="match status" value="1"/>
</dbReference>
<keyword evidence="18" id="KW-1185">Reference proteome</keyword>
<dbReference type="GO" id="GO:0000155">
    <property type="term" value="F:phosphorelay sensor kinase activity"/>
    <property type="evidence" value="ECO:0007669"/>
    <property type="project" value="InterPro"/>
</dbReference>
<dbReference type="InterPro" id="IPR003661">
    <property type="entry name" value="HisK_dim/P_dom"/>
</dbReference>
<protein>
    <recommendedName>
        <fullName evidence="3">histidine kinase</fullName>
        <ecNumber evidence="3">2.7.13.3</ecNumber>
    </recommendedName>
</protein>
<evidence type="ECO:0000256" key="12">
    <source>
        <dbReference type="ARBA" id="ARBA00023136"/>
    </source>
</evidence>
<proteinExistence type="predicted"/>
<dbReference type="Proteomes" id="UP000229498">
    <property type="component" value="Unassembled WGS sequence"/>
</dbReference>
<reference evidence="17 18" key="1">
    <citation type="submission" date="2017-11" db="EMBL/GenBank/DDBJ databases">
        <title>Draft genome sequence of Rhizobiales bacterium SY3-13.</title>
        <authorList>
            <person name="Sun C."/>
        </authorList>
    </citation>
    <scope>NUCLEOTIDE SEQUENCE [LARGE SCALE GENOMIC DNA]</scope>
    <source>
        <strain evidence="17 18">SY3-13</strain>
    </source>
</reference>
<dbReference type="AlphaFoldDB" id="A0A2M9FYK4"/>
<keyword evidence="12" id="KW-0472">Membrane</keyword>
<sequence>MDPDMYNDADKLAHMVPVLLEALDCMPDGFALYDKDFRPLVANRESLNRFPIAFDTLSKGGTFLEANRRGIRETRPDIPAEKAEKIVRRLTDTLQAGETVDLETQNGRIVRTRFREMSEGRRVAISVDITELRAREKELEEARRAAEAANETKSAFLANISHEIRTPLNGILGMSQMLCKANLPPDQKRQAETIAESGQMLMDLLNDVLDLSKIEAGRLDIDPRDGDLGDVMRGLRRLWQPGADEKGLTLSLMLDADLPKRVVFDPVRVRQCANNLISNAIKFTQKGRVQIVVTTETGDDGEPMIQIEVSDSGCGMEEETLARLFHPFTQADSSTSRKHGGTGLGLSITRRLARMMGGDCVAESTPGRGSTFRLSFRADPVIPSRPLQDMGMVDETGQPIDPERCRGLRVLLVDDHLVNRKVASLYLEPYGCAVTEAGNGQEALDRLSAEPFDIVLLDVHMPVMDGPETISRIRQADAPWRKVPVLALTADAMMGDRERYLAMGMDGYVAKPIAERELVGEIVRAARSH</sequence>
<evidence type="ECO:0000256" key="2">
    <source>
        <dbReference type="ARBA" id="ARBA00004370"/>
    </source>
</evidence>
<dbReference type="SMART" id="SM00388">
    <property type="entry name" value="HisKA"/>
    <property type="match status" value="1"/>
</dbReference>
<keyword evidence="7" id="KW-0547">Nucleotide-binding</keyword>
<evidence type="ECO:0000313" key="17">
    <source>
        <dbReference type="EMBL" id="PJK28532.1"/>
    </source>
</evidence>
<evidence type="ECO:0000259" key="15">
    <source>
        <dbReference type="PROSITE" id="PS50109"/>
    </source>
</evidence>
<dbReference type="Pfam" id="PF02518">
    <property type="entry name" value="HATPase_c"/>
    <property type="match status" value="1"/>
</dbReference>
<dbReference type="InterPro" id="IPR004358">
    <property type="entry name" value="Sig_transdc_His_kin-like_C"/>
</dbReference>
<dbReference type="InterPro" id="IPR011006">
    <property type="entry name" value="CheY-like_superfamily"/>
</dbReference>
<dbReference type="PANTHER" id="PTHR45339">
    <property type="entry name" value="HYBRID SIGNAL TRANSDUCTION HISTIDINE KINASE J"/>
    <property type="match status" value="1"/>
</dbReference>
<keyword evidence="4 13" id="KW-0597">Phosphoprotein</keyword>
<evidence type="ECO:0000313" key="18">
    <source>
        <dbReference type="Proteomes" id="UP000229498"/>
    </source>
</evidence>
<evidence type="ECO:0000256" key="3">
    <source>
        <dbReference type="ARBA" id="ARBA00012438"/>
    </source>
</evidence>
<comment type="catalytic activity">
    <reaction evidence="1">
        <text>ATP + protein L-histidine = ADP + protein N-phospho-L-histidine.</text>
        <dbReference type="EC" id="2.7.13.3"/>
    </reaction>
</comment>
<dbReference type="SMART" id="SM00448">
    <property type="entry name" value="REC"/>
    <property type="match status" value="1"/>
</dbReference>
<evidence type="ECO:0000256" key="14">
    <source>
        <dbReference type="SAM" id="Coils"/>
    </source>
</evidence>
<dbReference type="SUPFAM" id="SSF47384">
    <property type="entry name" value="Homodimeric domain of signal transducing histidine kinase"/>
    <property type="match status" value="1"/>
</dbReference>
<dbReference type="GO" id="GO:0005524">
    <property type="term" value="F:ATP binding"/>
    <property type="evidence" value="ECO:0007669"/>
    <property type="project" value="UniProtKB-KW"/>
</dbReference>
<keyword evidence="10" id="KW-1133">Transmembrane helix</keyword>
<feature type="coiled-coil region" evidence="14">
    <location>
        <begin position="129"/>
        <end position="159"/>
    </location>
</feature>
<keyword evidence="14" id="KW-0175">Coiled coil</keyword>
<evidence type="ECO:0000256" key="1">
    <source>
        <dbReference type="ARBA" id="ARBA00000085"/>
    </source>
</evidence>
<keyword evidence="6" id="KW-0812">Transmembrane</keyword>
<dbReference type="FunFam" id="3.30.565.10:FF:000010">
    <property type="entry name" value="Sensor histidine kinase RcsC"/>
    <property type="match status" value="1"/>
</dbReference>
<evidence type="ECO:0000256" key="8">
    <source>
        <dbReference type="ARBA" id="ARBA00022777"/>
    </source>
</evidence>
<keyword evidence="5" id="KW-0808">Transferase</keyword>
<evidence type="ECO:0000256" key="10">
    <source>
        <dbReference type="ARBA" id="ARBA00022989"/>
    </source>
</evidence>
<feature type="domain" description="Histidine kinase" evidence="15">
    <location>
        <begin position="159"/>
        <end position="380"/>
    </location>
</feature>
<name>A0A2M9FYK4_9PROT</name>
<evidence type="ECO:0000256" key="11">
    <source>
        <dbReference type="ARBA" id="ARBA00023012"/>
    </source>
</evidence>
<dbReference type="SUPFAM" id="SSF52172">
    <property type="entry name" value="CheY-like"/>
    <property type="match status" value="1"/>
</dbReference>
<dbReference type="Gene3D" id="3.30.565.10">
    <property type="entry name" value="Histidine kinase-like ATPase, C-terminal domain"/>
    <property type="match status" value="1"/>
</dbReference>
<dbReference type="InterPro" id="IPR003594">
    <property type="entry name" value="HATPase_dom"/>
</dbReference>
<dbReference type="InterPro" id="IPR036097">
    <property type="entry name" value="HisK_dim/P_sf"/>
</dbReference>
<dbReference type="PRINTS" id="PR00344">
    <property type="entry name" value="BCTRLSENSOR"/>
</dbReference>
<dbReference type="GO" id="GO:0016020">
    <property type="term" value="C:membrane"/>
    <property type="evidence" value="ECO:0007669"/>
    <property type="project" value="UniProtKB-SubCell"/>
</dbReference>
<dbReference type="Pfam" id="PF00512">
    <property type="entry name" value="HisKA"/>
    <property type="match status" value="1"/>
</dbReference>
<keyword evidence="8" id="KW-0418">Kinase</keyword>
<dbReference type="Pfam" id="PF00072">
    <property type="entry name" value="Response_reg"/>
    <property type="match status" value="1"/>
</dbReference>
<dbReference type="CDD" id="cd00082">
    <property type="entry name" value="HisKA"/>
    <property type="match status" value="1"/>
</dbReference>
<dbReference type="Gene3D" id="1.10.287.130">
    <property type="match status" value="1"/>
</dbReference>
<evidence type="ECO:0000259" key="16">
    <source>
        <dbReference type="PROSITE" id="PS50110"/>
    </source>
</evidence>
<dbReference type="PROSITE" id="PS50110">
    <property type="entry name" value="RESPONSE_REGULATORY"/>
    <property type="match status" value="1"/>
</dbReference>
<comment type="caution">
    <text evidence="17">The sequence shown here is derived from an EMBL/GenBank/DDBJ whole genome shotgun (WGS) entry which is preliminary data.</text>
</comment>
<feature type="domain" description="Response regulatory" evidence="16">
    <location>
        <begin position="409"/>
        <end position="526"/>
    </location>
</feature>
<gene>
    <name evidence="17" type="ORF">CVT23_16375</name>
</gene>
<dbReference type="InterPro" id="IPR036890">
    <property type="entry name" value="HATPase_C_sf"/>
</dbReference>
<evidence type="ECO:0000256" key="6">
    <source>
        <dbReference type="ARBA" id="ARBA00022692"/>
    </source>
</evidence>
<evidence type="ECO:0000256" key="9">
    <source>
        <dbReference type="ARBA" id="ARBA00022840"/>
    </source>
</evidence>
<feature type="modified residue" description="4-aspartylphosphate" evidence="13">
    <location>
        <position position="458"/>
    </location>
</feature>
<dbReference type="Pfam" id="PF12860">
    <property type="entry name" value="PAS_7"/>
    <property type="match status" value="1"/>
</dbReference>
<dbReference type="EC" id="2.7.13.3" evidence="3"/>
<dbReference type="CDD" id="cd17546">
    <property type="entry name" value="REC_hyHK_CKI1_RcsC-like"/>
    <property type="match status" value="1"/>
</dbReference>
<dbReference type="FunFam" id="1.10.287.130:FF:000004">
    <property type="entry name" value="Ethylene receptor 1"/>
    <property type="match status" value="1"/>
</dbReference>
<evidence type="ECO:0000256" key="13">
    <source>
        <dbReference type="PROSITE-ProRule" id="PRU00169"/>
    </source>
</evidence>
<dbReference type="InterPro" id="IPR005467">
    <property type="entry name" value="His_kinase_dom"/>
</dbReference>
<accession>A0A2M9FYK4</accession>
<evidence type="ECO:0000256" key="5">
    <source>
        <dbReference type="ARBA" id="ARBA00022679"/>
    </source>
</evidence>
<dbReference type="CDD" id="cd16922">
    <property type="entry name" value="HATPase_EvgS-ArcB-TorS-like"/>
    <property type="match status" value="1"/>
</dbReference>
<organism evidence="17 18">
    <name type="scientific">Minwuia thermotolerans</name>
    <dbReference type="NCBI Taxonomy" id="2056226"/>
    <lineage>
        <taxon>Bacteria</taxon>
        <taxon>Pseudomonadati</taxon>
        <taxon>Pseudomonadota</taxon>
        <taxon>Alphaproteobacteria</taxon>
        <taxon>Minwuiales</taxon>
        <taxon>Minwuiaceae</taxon>
        <taxon>Minwuia</taxon>
    </lineage>
</organism>
<evidence type="ECO:0000256" key="7">
    <source>
        <dbReference type="ARBA" id="ARBA00022741"/>
    </source>
</evidence>
<evidence type="ECO:0000256" key="4">
    <source>
        <dbReference type="ARBA" id="ARBA00022553"/>
    </source>
</evidence>
<keyword evidence="9" id="KW-0067">ATP-binding</keyword>
<dbReference type="Gene3D" id="3.40.50.2300">
    <property type="match status" value="1"/>
</dbReference>
<dbReference type="PANTHER" id="PTHR45339:SF1">
    <property type="entry name" value="HYBRID SIGNAL TRANSDUCTION HISTIDINE KINASE J"/>
    <property type="match status" value="1"/>
</dbReference>
<dbReference type="EMBL" id="PHIG01000043">
    <property type="protein sequence ID" value="PJK28532.1"/>
    <property type="molecule type" value="Genomic_DNA"/>
</dbReference>
<dbReference type="SUPFAM" id="SSF55874">
    <property type="entry name" value="ATPase domain of HSP90 chaperone/DNA topoisomerase II/histidine kinase"/>
    <property type="match status" value="1"/>
</dbReference>
<comment type="subcellular location">
    <subcellularLocation>
        <location evidence="2">Membrane</location>
    </subcellularLocation>
</comment>